<dbReference type="GO" id="GO:0016817">
    <property type="term" value="F:hydrolase activity, acting on acid anhydrides"/>
    <property type="evidence" value="ECO:0007669"/>
    <property type="project" value="InterPro"/>
</dbReference>
<evidence type="ECO:0000313" key="5">
    <source>
        <dbReference type="EMBL" id="QBK85632.1"/>
    </source>
</evidence>
<dbReference type="Gene3D" id="3.40.50.300">
    <property type="entry name" value="P-loop containing nucleotide triphosphate hydrolases"/>
    <property type="match status" value="1"/>
</dbReference>
<sequence>METQLKAFLEDCRVNKEDIFTHTIKKCDAGDWDPGRYYISEDYLDEFWTLYCNCARHYVPLSILEKPGPYTPLRVDFDFKAPIDVGIKRQYTQQTLKTIVKIYQNEIKSIIPPKSFENRYLWCIVLEKPKPREEEGKIKDGFHLHFPHFICGSWVQDYYLRDRVVNKMLEKKVWKHCIFNTKVENIIDERMAGKTWMLYGSMNYKGPESSPYIYNRWNGARGKKWGRAFDHKLREVPLDDFFEDEMYGRPSSLRYYLPRFISVRGWISETPLTSSIKKRSSVATLRKKRTPNIVHKRSPEKVREDLRFIKDHDIMDMLSDTRADAYGDWMEVGWTLFNIGEGCDEAFNMWVDFSKRSSEFVEGTCEEFWSNMEIRNKTVGSLLYLAKIDSPKDYKEFQQTSINHNLWQCAKCLKPNEYAVAQVVLQMFQNRFKCVDAKRDIWYEYRGHKWVEDDGSLSLKKLLANEVYDAFVVYEKDLLEEKRSNKGDTEATVLQKKIWLYQEKLRTGIFERQVVEMCKLDWYDKDFYKNINENRSLIGCENGVIDLELGIFRDGRPDDYITFSTGLNFNKEYTYDHPDVKDLDKYLEEVFPNKNRREYFLDFLCSTLQGNDHKRFLVATGDGDNSKSMMMALLEETFGLGETGYFGKFPPELVIMSKGHSSGQCRPELSRVRGKKLMGIDEITQREELNIREIKRLTGNDSYYARAPYEKGTEIRPQFTLILQCNDPPKVPGNDVQTWNRIRVLDFESKFVIPSMLKKFPVPSTRKEQLKMKRFHADTQFKKRLPELAPALLWKLFDRYPDFKEKGLIEPKEVLMATDMYKASNDIFIQFVNERIEKVDNKVEAKKSFIRVQEAYGEFQDWYRLNYPSYNNSKDRVGCATLKAELNKRLGIIQDEETDIYGFGKQSRWWGYRIAERDDDAGFGRSTPKKN</sequence>
<dbReference type="Pfam" id="PF23162">
    <property type="entry name" value="AEP_C962R"/>
    <property type="match status" value="1"/>
</dbReference>
<protein>
    <submittedName>
        <fullName evidence="5">D5-like helicase-primase</fullName>
    </submittedName>
</protein>
<dbReference type="SMART" id="SM00885">
    <property type="entry name" value="D5_N"/>
    <property type="match status" value="1"/>
</dbReference>
<accession>A0A481YQZ5</accession>
<dbReference type="GO" id="GO:0004386">
    <property type="term" value="F:helicase activity"/>
    <property type="evidence" value="ECO:0007669"/>
    <property type="project" value="UniProtKB-KW"/>
</dbReference>
<reference evidence="5" key="1">
    <citation type="journal article" date="2019" name="MBio">
        <title>Virus Genomes from Deep Sea Sediments Expand the Ocean Megavirome and Support Independent Origins of Viral Gigantism.</title>
        <authorList>
            <person name="Backstrom D."/>
            <person name="Yutin N."/>
            <person name="Jorgensen S.L."/>
            <person name="Dharamshi J."/>
            <person name="Homa F."/>
            <person name="Zaremba-Niedwiedzka K."/>
            <person name="Spang A."/>
            <person name="Wolf Y.I."/>
            <person name="Koonin E.V."/>
            <person name="Ettema T.J."/>
        </authorList>
    </citation>
    <scope>NUCLEOTIDE SEQUENCE</scope>
</reference>
<evidence type="ECO:0000256" key="1">
    <source>
        <dbReference type="ARBA" id="ARBA00022741"/>
    </source>
</evidence>
<dbReference type="InterPro" id="IPR014818">
    <property type="entry name" value="Phage/plasmid_primase_P4_C"/>
</dbReference>
<dbReference type="PROSITE" id="PS51206">
    <property type="entry name" value="SF3_HELICASE_1"/>
    <property type="match status" value="1"/>
</dbReference>
<keyword evidence="2" id="KW-0378">Hydrolase</keyword>
<evidence type="ECO:0000259" key="4">
    <source>
        <dbReference type="PROSITE" id="PS51206"/>
    </source>
</evidence>
<dbReference type="Pfam" id="PF08707">
    <property type="entry name" value="PriCT_2"/>
    <property type="match status" value="1"/>
</dbReference>
<dbReference type="InterPro" id="IPR014015">
    <property type="entry name" value="Helicase_SF3_DNA-vir"/>
</dbReference>
<organism evidence="5">
    <name type="scientific">Marseillevirus LCMAC101</name>
    <dbReference type="NCBI Taxonomy" id="2506602"/>
    <lineage>
        <taxon>Viruses</taxon>
        <taxon>Varidnaviria</taxon>
        <taxon>Bamfordvirae</taxon>
        <taxon>Nucleocytoviricota</taxon>
        <taxon>Megaviricetes</taxon>
        <taxon>Pimascovirales</taxon>
        <taxon>Pimascovirales incertae sedis</taxon>
        <taxon>Marseilleviridae</taxon>
    </lineage>
</organism>
<dbReference type="GO" id="GO:0005524">
    <property type="term" value="F:ATP binding"/>
    <property type="evidence" value="ECO:0007669"/>
    <property type="project" value="UniProtKB-KW"/>
</dbReference>
<gene>
    <name evidence="5" type="ORF">LCMAC101_02270</name>
</gene>
<evidence type="ECO:0000256" key="2">
    <source>
        <dbReference type="ARBA" id="ARBA00022801"/>
    </source>
</evidence>
<dbReference type="Pfam" id="PF08706">
    <property type="entry name" value="D5_N"/>
    <property type="match status" value="1"/>
</dbReference>
<feature type="domain" description="SF3 helicase" evidence="4">
    <location>
        <begin position="595"/>
        <end position="760"/>
    </location>
</feature>
<proteinExistence type="predicted"/>
<dbReference type="InterPro" id="IPR014819">
    <property type="entry name" value="PriCT_2"/>
</dbReference>
<dbReference type="InterPro" id="IPR056443">
    <property type="entry name" value="AEP_C962R"/>
</dbReference>
<keyword evidence="3" id="KW-0067">ATP-binding</keyword>
<keyword evidence="1" id="KW-0547">Nucleotide-binding</keyword>
<dbReference type="SUPFAM" id="SSF52540">
    <property type="entry name" value="P-loop containing nucleoside triphosphate hydrolases"/>
    <property type="match status" value="1"/>
</dbReference>
<name>A0A481YQZ5_9VIRU</name>
<dbReference type="InterPro" id="IPR051620">
    <property type="entry name" value="ORF904-like_C"/>
</dbReference>
<dbReference type="PANTHER" id="PTHR35372:SF2">
    <property type="entry name" value="SF3 HELICASE DOMAIN-CONTAINING PROTEIN"/>
    <property type="match status" value="1"/>
</dbReference>
<keyword evidence="5" id="KW-0347">Helicase</keyword>
<dbReference type="EMBL" id="MK500327">
    <property type="protein sequence ID" value="QBK85632.1"/>
    <property type="molecule type" value="Genomic_DNA"/>
</dbReference>
<dbReference type="PANTHER" id="PTHR35372">
    <property type="entry name" value="ATP BINDING PROTEIN-RELATED"/>
    <property type="match status" value="1"/>
</dbReference>
<dbReference type="InterPro" id="IPR027417">
    <property type="entry name" value="P-loop_NTPase"/>
</dbReference>
<evidence type="ECO:0000256" key="3">
    <source>
        <dbReference type="ARBA" id="ARBA00022840"/>
    </source>
</evidence>